<dbReference type="EMBL" id="AACZ04003418">
    <property type="status" value="NOT_ANNOTATED_CDS"/>
    <property type="molecule type" value="Genomic_DNA"/>
</dbReference>
<dbReference type="Proteomes" id="UP000002277">
    <property type="component" value="Chromosome 5"/>
</dbReference>
<sequence>MGCVYSCFLEGICQGNPRLPPEREKPITYHWHHWHPGHIYPRIASMEGVVEIQSFRTSSEDVLGVHMVKRERERETETQSTWELISPWLQMAGDLEDLEEHMPGQTVSEEATGVHMVNMMLTPHGVFLSAKTQQSTATPNQA</sequence>
<evidence type="ECO:0000313" key="1">
    <source>
        <dbReference type="Ensembl" id="ENSPTRP00000093303.1"/>
    </source>
</evidence>
<dbReference type="InParanoid" id="A0A2I3TVV1"/>
<reference evidence="1" key="2">
    <citation type="submission" date="2025-08" db="UniProtKB">
        <authorList>
            <consortium name="Ensembl"/>
        </authorList>
    </citation>
    <scope>IDENTIFICATION</scope>
</reference>
<dbReference type="EMBL" id="AACZ04021074">
    <property type="status" value="NOT_ANNOTATED_CDS"/>
    <property type="molecule type" value="Genomic_DNA"/>
</dbReference>
<evidence type="ECO:0000313" key="2">
    <source>
        <dbReference type="Proteomes" id="UP000002277"/>
    </source>
</evidence>
<dbReference type="PANTHER" id="PTHR40712">
    <property type="entry name" value="FAMILY WITH SEQUENCE SIMILARITY 153 MEMBER C-RELATED"/>
    <property type="match status" value="1"/>
</dbReference>
<dbReference type="Bgee" id="ENSPTRG00000050843">
    <property type="expression patterns" value="Expressed in temporal lobe and 8 other cell types or tissues"/>
</dbReference>
<dbReference type="EMBL" id="AACZ04003420">
    <property type="status" value="NOT_ANNOTATED_CDS"/>
    <property type="molecule type" value="Genomic_DNA"/>
</dbReference>
<reference evidence="1 2" key="1">
    <citation type="journal article" date="2005" name="Nature">
        <title>Initial sequence of the chimpanzee genome and comparison with the human genome.</title>
        <authorList>
            <consortium name="Chimpanzee sequencing and analysis consortium"/>
        </authorList>
    </citation>
    <scope>NUCLEOTIDE SEQUENCE [LARGE SCALE GENOMIC DNA]</scope>
</reference>
<protein>
    <submittedName>
        <fullName evidence="1">Uncharacterized protein</fullName>
    </submittedName>
</protein>
<dbReference type="PANTHER" id="PTHR40712:SF2">
    <property type="entry name" value="PROTEIN FAM153A-RELATED"/>
    <property type="match status" value="1"/>
</dbReference>
<dbReference type="AlphaFoldDB" id="A0A2I3TVV1"/>
<proteinExistence type="predicted"/>
<reference evidence="1" key="3">
    <citation type="submission" date="2025-09" db="UniProtKB">
        <authorList>
            <consortium name="Ensembl"/>
        </authorList>
    </citation>
    <scope>IDENTIFICATION</scope>
</reference>
<organism evidence="1 2">
    <name type="scientific">Pan troglodytes</name>
    <name type="common">Chimpanzee</name>
    <dbReference type="NCBI Taxonomy" id="9598"/>
    <lineage>
        <taxon>Eukaryota</taxon>
        <taxon>Metazoa</taxon>
        <taxon>Chordata</taxon>
        <taxon>Craniata</taxon>
        <taxon>Vertebrata</taxon>
        <taxon>Euteleostomi</taxon>
        <taxon>Mammalia</taxon>
        <taxon>Eutheria</taxon>
        <taxon>Euarchontoglires</taxon>
        <taxon>Primates</taxon>
        <taxon>Haplorrhini</taxon>
        <taxon>Catarrhini</taxon>
        <taxon>Hominidae</taxon>
        <taxon>Pan</taxon>
    </lineage>
</organism>
<dbReference type="EMBL" id="AACZ04021075">
    <property type="status" value="NOT_ANNOTATED_CDS"/>
    <property type="molecule type" value="Genomic_DNA"/>
</dbReference>
<accession>A0A2I3TVV1</accession>
<dbReference type="EMBL" id="AACZ04003419">
    <property type="status" value="NOT_ANNOTATED_CDS"/>
    <property type="molecule type" value="Genomic_DNA"/>
</dbReference>
<dbReference type="Ensembl" id="ENSPTRT00000104077.1">
    <property type="protein sequence ID" value="ENSPTRP00000093303.1"/>
    <property type="gene ID" value="ENSPTRG00000050843.1"/>
</dbReference>
<name>A0A2I3TVV1_PANTR</name>
<dbReference type="InterPro" id="IPR023249">
    <property type="entry name" value="FAM153"/>
</dbReference>
<dbReference type="GeneTree" id="ENSGT00940000166141"/>
<keyword evidence="2" id="KW-1185">Reference proteome</keyword>
<dbReference type="Pfam" id="PF15722">
    <property type="entry name" value="FAM153"/>
    <property type="match status" value="1"/>
</dbReference>